<comment type="caution">
    <text evidence="2">The sequence shown here is derived from an EMBL/GenBank/DDBJ whole genome shotgun (WGS) entry which is preliminary data.</text>
</comment>
<evidence type="ECO:0008006" key="4">
    <source>
        <dbReference type="Google" id="ProtNLM"/>
    </source>
</evidence>
<dbReference type="EMBL" id="ARZY01000004">
    <property type="protein sequence ID" value="EWH11596.1"/>
    <property type="molecule type" value="Genomic_DNA"/>
</dbReference>
<sequence length="362" mass="40245">MTSSKYLHNLIALCASLLLAFSAQVYAGKVVVAKGVADIQPGKVAQAYKVALENAKRAAIEQAVGTIIESRTLVENFQMVSDQVMTSASGRLKNYRVLQEGKTDDGLYEVTIQAEADVDELINQVDQFQKALKWQKKPRVTVVIDNFSVEKNAVSAEQVRNYLIEQLSDDKFPVYDLTNDTQLRGGFVIHLNVAKQQNQSEYQGMKLTSNELAINARLTRADDSKIMATASGIKTLPGASSSKASKRAAKIIVKDIWKDLRKKLTASWEDEQYAARNVQLNIIDLNSLDQAQSVVKAIKSTLAGVKDIELVQYESAKTEYQLQYRGWPEQLADEFKSAVFSQRHFHAKVVSLAGNQLTIKIQ</sequence>
<dbReference type="RefSeq" id="WP_035013300.1">
    <property type="nucleotide sequence ID" value="NZ_ARZY01000004.1"/>
</dbReference>
<name>W7QIC3_9ALTE</name>
<dbReference type="Proteomes" id="UP000019276">
    <property type="component" value="Unassembled WGS sequence"/>
</dbReference>
<dbReference type="OrthoDB" id="6380041at2"/>
<feature type="signal peptide" evidence="1">
    <location>
        <begin position="1"/>
        <end position="27"/>
    </location>
</feature>
<organism evidence="2 3">
    <name type="scientific">Catenovulum agarivorans DS-2</name>
    <dbReference type="NCBI Taxonomy" id="1328313"/>
    <lineage>
        <taxon>Bacteria</taxon>
        <taxon>Pseudomonadati</taxon>
        <taxon>Pseudomonadota</taxon>
        <taxon>Gammaproteobacteria</taxon>
        <taxon>Alteromonadales</taxon>
        <taxon>Alteromonadaceae</taxon>
        <taxon>Catenovulum</taxon>
    </lineage>
</organism>
<accession>W7QIC3</accession>
<evidence type="ECO:0000313" key="3">
    <source>
        <dbReference type="Proteomes" id="UP000019276"/>
    </source>
</evidence>
<protein>
    <recommendedName>
        <fullName evidence="4">Flagellar assembly protein T N-terminal domain-containing protein</fullName>
    </recommendedName>
</protein>
<gene>
    <name evidence="2" type="ORF">DS2_03770</name>
</gene>
<feature type="chain" id="PRO_5004901333" description="Flagellar assembly protein T N-terminal domain-containing protein" evidence="1">
    <location>
        <begin position="28"/>
        <end position="362"/>
    </location>
</feature>
<evidence type="ECO:0000256" key="1">
    <source>
        <dbReference type="SAM" id="SignalP"/>
    </source>
</evidence>
<keyword evidence="3" id="KW-1185">Reference proteome</keyword>
<keyword evidence="1" id="KW-0732">Signal</keyword>
<dbReference type="AlphaFoldDB" id="W7QIC3"/>
<dbReference type="STRING" id="1328313.DS2_03770"/>
<dbReference type="Gene3D" id="3.30.1660.40">
    <property type="entry name" value="FlgT, N-terminal domain"/>
    <property type="match status" value="1"/>
</dbReference>
<evidence type="ECO:0000313" key="2">
    <source>
        <dbReference type="EMBL" id="EWH11596.1"/>
    </source>
</evidence>
<dbReference type="eggNOG" id="ENOG50314A4">
    <property type="taxonomic scope" value="Bacteria"/>
</dbReference>
<proteinExistence type="predicted"/>
<reference evidence="2 3" key="1">
    <citation type="journal article" date="2014" name="Genome Announc.">
        <title>Draft Genome Sequence of the Agar-Degrading Bacterium Catenovulum sp. Strain DS-2, Isolated from Intestines of Haliotis diversicolor.</title>
        <authorList>
            <person name="Shan D."/>
            <person name="Li X."/>
            <person name="Gu Z."/>
            <person name="Wei G."/>
            <person name="Gao Z."/>
            <person name="Shao Z."/>
        </authorList>
    </citation>
    <scope>NUCLEOTIDE SEQUENCE [LARGE SCALE GENOMIC DNA]</scope>
    <source>
        <strain evidence="2 3">DS-2</strain>
    </source>
</reference>
<dbReference type="InterPro" id="IPR038180">
    <property type="entry name" value="FlgT_N_sf"/>
</dbReference>